<dbReference type="SMART" id="SM00138">
    <property type="entry name" value="MeTrc"/>
    <property type="match status" value="1"/>
</dbReference>
<dbReference type="InterPro" id="IPR000780">
    <property type="entry name" value="CheR_MeTrfase"/>
</dbReference>
<dbReference type="Pfam" id="PF03705">
    <property type="entry name" value="CheR_N"/>
    <property type="match status" value="1"/>
</dbReference>
<reference evidence="7 8" key="1">
    <citation type="journal article" date="2017" name="ISME J.">
        <title>Potential for microbial H2 and metal transformations associated with novel bacteria and archaea in deep terrestrial subsurface sediments.</title>
        <authorList>
            <person name="Hernsdorf A.W."/>
            <person name="Amano Y."/>
            <person name="Miyakawa K."/>
            <person name="Ise K."/>
            <person name="Suzuki Y."/>
            <person name="Anantharaman K."/>
            <person name="Probst A."/>
            <person name="Burstein D."/>
            <person name="Thomas B.C."/>
            <person name="Banfield J.F."/>
        </authorList>
    </citation>
    <scope>NUCLEOTIDE SEQUENCE [LARGE SCALE GENOMIC DNA]</scope>
    <source>
        <strain evidence="7">HGW-Wallbacteria-1</strain>
    </source>
</reference>
<evidence type="ECO:0000313" key="8">
    <source>
        <dbReference type="Proteomes" id="UP000233256"/>
    </source>
</evidence>
<evidence type="ECO:0000256" key="4">
    <source>
        <dbReference type="ARBA" id="ARBA00022679"/>
    </source>
</evidence>
<keyword evidence="4" id="KW-0808">Transferase</keyword>
<accession>A0A2N1PKV0</accession>
<dbReference type="PANTHER" id="PTHR24422:SF21">
    <property type="entry name" value="CHEMOTAXIS PROTEIN METHYLTRANSFERASE 1"/>
    <property type="match status" value="1"/>
</dbReference>
<keyword evidence="3" id="KW-0489">Methyltransferase</keyword>
<comment type="caution">
    <text evidence="7">The sequence shown here is derived from an EMBL/GenBank/DDBJ whole genome shotgun (WGS) entry which is preliminary data.</text>
</comment>
<evidence type="ECO:0000256" key="1">
    <source>
        <dbReference type="ARBA" id="ARBA00001541"/>
    </source>
</evidence>
<protein>
    <recommendedName>
        <fullName evidence="2">protein-glutamate O-methyltransferase</fullName>
        <ecNumber evidence="2">2.1.1.80</ecNumber>
    </recommendedName>
</protein>
<dbReference type="SUPFAM" id="SSF47757">
    <property type="entry name" value="Chemotaxis receptor methyltransferase CheR, N-terminal domain"/>
    <property type="match status" value="1"/>
</dbReference>
<dbReference type="InterPro" id="IPR022642">
    <property type="entry name" value="CheR_C"/>
</dbReference>
<evidence type="ECO:0000256" key="2">
    <source>
        <dbReference type="ARBA" id="ARBA00012534"/>
    </source>
</evidence>
<proteinExistence type="predicted"/>
<dbReference type="SUPFAM" id="SSF53335">
    <property type="entry name" value="S-adenosyl-L-methionine-dependent methyltransferases"/>
    <property type="match status" value="1"/>
</dbReference>
<dbReference type="InterPro" id="IPR029063">
    <property type="entry name" value="SAM-dependent_MTases_sf"/>
</dbReference>
<dbReference type="InterPro" id="IPR022641">
    <property type="entry name" value="CheR_N"/>
</dbReference>
<keyword evidence="5" id="KW-0949">S-adenosyl-L-methionine</keyword>
<dbReference type="Gene3D" id="1.10.155.10">
    <property type="entry name" value="Chemotaxis receptor methyltransferase CheR, N-terminal domain"/>
    <property type="match status" value="1"/>
</dbReference>
<dbReference type="PROSITE" id="PS50123">
    <property type="entry name" value="CHER"/>
    <property type="match status" value="1"/>
</dbReference>
<comment type="catalytic activity">
    <reaction evidence="1">
        <text>L-glutamyl-[protein] + S-adenosyl-L-methionine = [protein]-L-glutamate 5-O-methyl ester + S-adenosyl-L-homocysteine</text>
        <dbReference type="Rhea" id="RHEA:24452"/>
        <dbReference type="Rhea" id="RHEA-COMP:10208"/>
        <dbReference type="Rhea" id="RHEA-COMP:10311"/>
        <dbReference type="ChEBI" id="CHEBI:29973"/>
        <dbReference type="ChEBI" id="CHEBI:57856"/>
        <dbReference type="ChEBI" id="CHEBI:59789"/>
        <dbReference type="ChEBI" id="CHEBI:82795"/>
        <dbReference type="EC" id="2.1.1.80"/>
    </reaction>
</comment>
<organism evidence="7 8">
    <name type="scientific">Candidatus Wallbacteria bacterium HGW-Wallbacteria-1</name>
    <dbReference type="NCBI Taxonomy" id="2013854"/>
    <lineage>
        <taxon>Bacteria</taxon>
        <taxon>Candidatus Walliibacteriota</taxon>
    </lineage>
</organism>
<dbReference type="InterPro" id="IPR036804">
    <property type="entry name" value="CheR_N_sf"/>
</dbReference>
<gene>
    <name evidence="7" type="ORF">CVV64_16795</name>
</gene>
<feature type="domain" description="CheR-type methyltransferase" evidence="6">
    <location>
        <begin position="3"/>
        <end position="283"/>
    </location>
</feature>
<evidence type="ECO:0000259" key="6">
    <source>
        <dbReference type="PROSITE" id="PS50123"/>
    </source>
</evidence>
<dbReference type="CDD" id="cd02440">
    <property type="entry name" value="AdoMet_MTases"/>
    <property type="match status" value="1"/>
</dbReference>
<dbReference type="InterPro" id="IPR050903">
    <property type="entry name" value="Bact_Chemotaxis_MeTrfase"/>
</dbReference>
<dbReference type="GO" id="GO:0008983">
    <property type="term" value="F:protein-glutamate O-methyltransferase activity"/>
    <property type="evidence" value="ECO:0007669"/>
    <property type="project" value="UniProtKB-EC"/>
</dbReference>
<dbReference type="Gene3D" id="3.40.50.150">
    <property type="entry name" value="Vaccinia Virus protein VP39"/>
    <property type="match status" value="1"/>
</dbReference>
<sequence>MNTQTPAITISSSELNQLSRWMESASGVHLDSNKAYLFESRLQDLLTEYKLQSFTQLHERVRSAPNSEIGKKTLELLLTRETSFFRDTIPFDLLRNKIIPGYVSNSRAGFLKLKIWCAACSTGQEVYSVAMAVSDVLGASSSHDIRILGTDISDDAIAKASYGEYSDLEIARGMDPMRLSRYFVKTANGFRISDPVRAMVSFTKLNLLEDFMHLGRYDIIFCRNIAIYFRPETRGALFGRLAESLTEKGILVVGASEMLHGLEKVLSRNMEQKAVYYQKLPTPGNFPILCKPL</sequence>
<dbReference type="Pfam" id="PF01739">
    <property type="entry name" value="CheR"/>
    <property type="match status" value="1"/>
</dbReference>
<dbReference type="EMBL" id="PGXC01000031">
    <property type="protein sequence ID" value="PKK88902.1"/>
    <property type="molecule type" value="Genomic_DNA"/>
</dbReference>
<dbReference type="PRINTS" id="PR00996">
    <property type="entry name" value="CHERMTFRASE"/>
</dbReference>
<evidence type="ECO:0000256" key="3">
    <source>
        <dbReference type="ARBA" id="ARBA00022603"/>
    </source>
</evidence>
<dbReference type="GO" id="GO:0032259">
    <property type="term" value="P:methylation"/>
    <property type="evidence" value="ECO:0007669"/>
    <property type="project" value="UniProtKB-KW"/>
</dbReference>
<dbReference type="Proteomes" id="UP000233256">
    <property type="component" value="Unassembled WGS sequence"/>
</dbReference>
<dbReference type="AlphaFoldDB" id="A0A2N1PKV0"/>
<name>A0A2N1PKV0_9BACT</name>
<dbReference type="PANTHER" id="PTHR24422">
    <property type="entry name" value="CHEMOTAXIS PROTEIN METHYLTRANSFERASE"/>
    <property type="match status" value="1"/>
</dbReference>
<dbReference type="EC" id="2.1.1.80" evidence="2"/>
<evidence type="ECO:0000313" key="7">
    <source>
        <dbReference type="EMBL" id="PKK88902.1"/>
    </source>
</evidence>
<evidence type="ECO:0000256" key="5">
    <source>
        <dbReference type="ARBA" id="ARBA00022691"/>
    </source>
</evidence>